<sequence length="113" mass="12478">MGGAHGRGLLCGSPSFSTEKPSSIFVLWFWPVLWFSHARTFRLPFLLFLYFFSSSSRISICRRGFDVSSNGLVHTRLLDANTGRIERSLARVSAGTGVVFSGAINSPTLMDFV</sequence>
<accession>A0ABD2CYE2</accession>
<evidence type="ECO:0000313" key="1">
    <source>
        <dbReference type="EMBL" id="KAL2750161.1"/>
    </source>
</evidence>
<dbReference type="EMBL" id="JAYRBN010000025">
    <property type="protein sequence ID" value="KAL2750161.1"/>
    <property type="molecule type" value="Genomic_DNA"/>
</dbReference>
<dbReference type="Proteomes" id="UP001607303">
    <property type="component" value="Unassembled WGS sequence"/>
</dbReference>
<organism evidence="1 2">
    <name type="scientific">Vespula maculifrons</name>
    <name type="common">Eastern yellow jacket</name>
    <name type="synonym">Wasp</name>
    <dbReference type="NCBI Taxonomy" id="7453"/>
    <lineage>
        <taxon>Eukaryota</taxon>
        <taxon>Metazoa</taxon>
        <taxon>Ecdysozoa</taxon>
        <taxon>Arthropoda</taxon>
        <taxon>Hexapoda</taxon>
        <taxon>Insecta</taxon>
        <taxon>Pterygota</taxon>
        <taxon>Neoptera</taxon>
        <taxon>Endopterygota</taxon>
        <taxon>Hymenoptera</taxon>
        <taxon>Apocrita</taxon>
        <taxon>Aculeata</taxon>
        <taxon>Vespoidea</taxon>
        <taxon>Vespidae</taxon>
        <taxon>Vespinae</taxon>
        <taxon>Vespula</taxon>
    </lineage>
</organism>
<comment type="caution">
    <text evidence="1">The sequence shown here is derived from an EMBL/GenBank/DDBJ whole genome shotgun (WGS) entry which is preliminary data.</text>
</comment>
<gene>
    <name evidence="1" type="ORF">V1477_001657</name>
</gene>
<keyword evidence="2" id="KW-1185">Reference proteome</keyword>
<name>A0ABD2CYE2_VESMC</name>
<evidence type="ECO:0000313" key="2">
    <source>
        <dbReference type="Proteomes" id="UP001607303"/>
    </source>
</evidence>
<reference evidence="1 2" key="1">
    <citation type="journal article" date="2024" name="Ann. Entomol. Soc. Am.">
        <title>Genomic analyses of the southern and eastern yellowjacket wasps (Hymenoptera: Vespidae) reveal evolutionary signatures of social life.</title>
        <authorList>
            <person name="Catto M.A."/>
            <person name="Caine P.B."/>
            <person name="Orr S.E."/>
            <person name="Hunt B.G."/>
            <person name="Goodisman M.A.D."/>
        </authorList>
    </citation>
    <scope>NUCLEOTIDE SEQUENCE [LARGE SCALE GENOMIC DNA]</scope>
    <source>
        <strain evidence="1">232</strain>
        <tissue evidence="1">Head and thorax</tissue>
    </source>
</reference>
<dbReference type="AlphaFoldDB" id="A0ABD2CYE2"/>
<protein>
    <submittedName>
        <fullName evidence="1">Uncharacterized protein</fullName>
    </submittedName>
</protein>
<proteinExistence type="predicted"/>